<feature type="region of interest" description="Disordered" evidence="1">
    <location>
        <begin position="1"/>
        <end position="46"/>
    </location>
</feature>
<accession>A0A2S6GNU6</accession>
<dbReference type="Gene3D" id="3.30.40.250">
    <property type="match status" value="1"/>
</dbReference>
<feature type="region of interest" description="Disordered" evidence="1">
    <location>
        <begin position="212"/>
        <end position="237"/>
    </location>
</feature>
<dbReference type="InterPro" id="IPR003776">
    <property type="entry name" value="YcaO-like_dom"/>
</dbReference>
<dbReference type="Gene3D" id="3.40.50.720">
    <property type="entry name" value="NAD(P)-binding Rossmann-like Domain"/>
    <property type="match status" value="1"/>
</dbReference>
<evidence type="ECO:0000313" key="4">
    <source>
        <dbReference type="Proteomes" id="UP000239203"/>
    </source>
</evidence>
<dbReference type="Gene3D" id="3.30.1330.230">
    <property type="match status" value="1"/>
</dbReference>
<dbReference type="EMBL" id="PTIX01000009">
    <property type="protein sequence ID" value="PPK66801.1"/>
    <property type="molecule type" value="Genomic_DNA"/>
</dbReference>
<organism evidence="3 4">
    <name type="scientific">Actinokineospora auranticolor</name>
    <dbReference type="NCBI Taxonomy" id="155976"/>
    <lineage>
        <taxon>Bacteria</taxon>
        <taxon>Bacillati</taxon>
        <taxon>Actinomycetota</taxon>
        <taxon>Actinomycetes</taxon>
        <taxon>Pseudonocardiales</taxon>
        <taxon>Pseudonocardiaceae</taxon>
        <taxon>Actinokineospora</taxon>
    </lineage>
</organism>
<dbReference type="PROSITE" id="PS51664">
    <property type="entry name" value="YCAO"/>
    <property type="match status" value="1"/>
</dbReference>
<feature type="compositionally biased region" description="Acidic residues" evidence="1">
    <location>
        <begin position="83"/>
        <end position="112"/>
    </location>
</feature>
<gene>
    <name evidence="3" type="ORF">CLV40_109186</name>
</gene>
<feature type="domain" description="YcaO" evidence="2">
    <location>
        <begin position="476"/>
        <end position="836"/>
    </location>
</feature>
<keyword evidence="4" id="KW-1185">Reference proteome</keyword>
<feature type="region of interest" description="Disordered" evidence="1">
    <location>
        <begin position="62"/>
        <end position="171"/>
    </location>
</feature>
<dbReference type="PANTHER" id="PTHR37809">
    <property type="entry name" value="RIBOSOMAL PROTEIN S12 METHYLTHIOTRANSFERASE ACCESSORY FACTOR YCAO"/>
    <property type="match status" value="1"/>
</dbReference>
<sequence length="836" mass="87792">MGAELPETASASASVSGEDVERTQVVVEEPAAPQAESLEVTRAVGGTGGGELVVALRTVEAVAESAADSATPVETGKPSGAAESEDPAAEDAGDADEDELDEVDEDEDEDDTVPTGDVRWPGIENDDDVRFGVGDEDETTQAVNPVRKRDTNGSGPAAGDRGDEAQAGQDLDGEATRAVGAQEVRDLDGEATRAVVGGRPGAGDGEATLAVKPRSAHPLNDSEATQAVGGPRRAQPADDVEITQVVRPVPVPLSVGVVRERLRREFGSAVVVLDAPGRVVPGTRLVVGINDNPDFDRWLRGTRLPVLTITLATATAHVGPLSIPDTPGCAGCARTRKAAARHATREAPPALKPSGRPALDHIADLVRAATKHGATDLVGHIVEVGAGEPLWHRVIPLAHCGTCGGAKGGAPQDVPETDDPAELLTALAGWVDPLTGVIPWITVHTPFDGAPHVATAAPPHVFDRAGKPRALPLGWGRGTDPAQAILAAVGEAVERYSASLPDPRRVVWARPADLDGEVLDPREFALYEPEQYAAPGFGYAPFDRRVDHPWVRGTWLGTDNPVWVPAVFSYLAMTLLPEHLICQGTSNGLAAALDTDAATVRATLELVERDAMMTTWLTGARGRYVELDDTLDPEVADAVDGLRAAGPTVEIYLLHTSRYGTTAVALAVGDGKRWPGAAIGLGADRSPRAAIRDAVFELARTAPHLATLLRDREVVVPARAQAVRGALDHAAFYFPADRVAAFDRLRCGGTSRLADLPEPAFDTTIDDLSGHLGSKGVRVAVVDVTSADVATGPFRVVRAVSPDLQPISHGFGYDRSPVARLRHAGTPVRRVIHPIW</sequence>
<evidence type="ECO:0000259" key="2">
    <source>
        <dbReference type="PROSITE" id="PS51664"/>
    </source>
</evidence>
<dbReference type="AlphaFoldDB" id="A0A2S6GNU6"/>
<comment type="caution">
    <text evidence="3">The sequence shown here is derived from an EMBL/GenBank/DDBJ whole genome shotgun (WGS) entry which is preliminary data.</text>
</comment>
<dbReference type="PANTHER" id="PTHR37809:SF1">
    <property type="entry name" value="RIBOSOMAL PROTEIN S12 METHYLTHIOTRANSFERASE ACCESSORY FACTOR YCAO"/>
    <property type="match status" value="1"/>
</dbReference>
<dbReference type="Pfam" id="PF02624">
    <property type="entry name" value="YcaO"/>
    <property type="match status" value="1"/>
</dbReference>
<proteinExistence type="predicted"/>
<dbReference type="RefSeq" id="WP_104480168.1">
    <property type="nucleotide sequence ID" value="NZ_CP154825.1"/>
</dbReference>
<reference evidence="3 4" key="1">
    <citation type="submission" date="2018-02" db="EMBL/GenBank/DDBJ databases">
        <title>Genomic Encyclopedia of Archaeal and Bacterial Type Strains, Phase II (KMG-II): from individual species to whole genera.</title>
        <authorList>
            <person name="Goeker M."/>
        </authorList>
    </citation>
    <scope>NUCLEOTIDE SEQUENCE [LARGE SCALE GENOMIC DNA]</scope>
    <source>
        <strain evidence="3 4">YU 961-1</strain>
    </source>
</reference>
<dbReference type="Gene3D" id="3.30.160.660">
    <property type="match status" value="1"/>
</dbReference>
<name>A0A2S6GNU6_9PSEU</name>
<dbReference type="Proteomes" id="UP000239203">
    <property type="component" value="Unassembled WGS sequence"/>
</dbReference>
<feature type="compositionally biased region" description="Low complexity" evidence="1">
    <location>
        <begin position="62"/>
        <end position="71"/>
    </location>
</feature>
<evidence type="ECO:0000313" key="3">
    <source>
        <dbReference type="EMBL" id="PPK66801.1"/>
    </source>
</evidence>
<evidence type="ECO:0000256" key="1">
    <source>
        <dbReference type="SAM" id="MobiDB-lite"/>
    </source>
</evidence>
<protein>
    <submittedName>
        <fullName evidence="3">Bacteriocin biosynthesis cyclodehydratase domain-containing protein</fullName>
    </submittedName>
</protein>